<dbReference type="GO" id="GO:0007411">
    <property type="term" value="P:axon guidance"/>
    <property type="evidence" value="ECO:0007669"/>
    <property type="project" value="TreeGrafter"/>
</dbReference>
<reference evidence="8" key="1">
    <citation type="submission" date="2023-10" db="EMBL/GenBank/DDBJ databases">
        <title>Genome assembly of Pristionchus species.</title>
        <authorList>
            <person name="Yoshida K."/>
            <person name="Sommer R.J."/>
        </authorList>
    </citation>
    <scope>NUCLEOTIDE SEQUENCE</scope>
    <source>
        <strain evidence="8">RS0144</strain>
    </source>
</reference>
<dbReference type="InterPro" id="IPR013032">
    <property type="entry name" value="EGF-like_CS"/>
</dbReference>
<protein>
    <recommendedName>
        <fullName evidence="7">EGF-like domain-containing protein</fullName>
    </recommendedName>
</protein>
<evidence type="ECO:0000256" key="4">
    <source>
        <dbReference type="ARBA" id="ARBA00023157"/>
    </source>
</evidence>
<dbReference type="Pfam" id="PF12661">
    <property type="entry name" value="hEGF"/>
    <property type="match status" value="1"/>
</dbReference>
<dbReference type="SUPFAM" id="SSF57196">
    <property type="entry name" value="EGF/Laminin"/>
    <property type="match status" value="2"/>
</dbReference>
<feature type="domain" description="EGF-like" evidence="7">
    <location>
        <begin position="39"/>
        <end position="76"/>
    </location>
</feature>
<feature type="disulfide bond" evidence="6">
    <location>
        <begin position="66"/>
        <end position="75"/>
    </location>
</feature>
<organism evidence="8 9">
    <name type="scientific">Pristionchus entomophagus</name>
    <dbReference type="NCBI Taxonomy" id="358040"/>
    <lineage>
        <taxon>Eukaryota</taxon>
        <taxon>Metazoa</taxon>
        <taxon>Ecdysozoa</taxon>
        <taxon>Nematoda</taxon>
        <taxon>Chromadorea</taxon>
        <taxon>Rhabditida</taxon>
        <taxon>Rhabditina</taxon>
        <taxon>Diplogasteromorpha</taxon>
        <taxon>Diplogasteroidea</taxon>
        <taxon>Neodiplogasteridae</taxon>
        <taxon>Pristionchus</taxon>
    </lineage>
</organism>
<comment type="caution">
    <text evidence="6">Lacks conserved residue(s) required for the propagation of feature annotation.</text>
</comment>
<dbReference type="InterPro" id="IPR051355">
    <property type="entry name" value="Notch/Slit_guidance"/>
</dbReference>
<comment type="caution">
    <text evidence="8">The sequence shown here is derived from an EMBL/GenBank/DDBJ whole genome shotgun (WGS) entry which is preliminary data.</text>
</comment>
<dbReference type="GO" id="GO:0005886">
    <property type="term" value="C:plasma membrane"/>
    <property type="evidence" value="ECO:0007669"/>
    <property type="project" value="TreeGrafter"/>
</dbReference>
<evidence type="ECO:0000256" key="5">
    <source>
        <dbReference type="ARBA" id="ARBA00023180"/>
    </source>
</evidence>
<evidence type="ECO:0000256" key="6">
    <source>
        <dbReference type="PROSITE-ProRule" id="PRU00076"/>
    </source>
</evidence>
<dbReference type="CDD" id="cd00054">
    <property type="entry name" value="EGF_CA"/>
    <property type="match status" value="1"/>
</dbReference>
<dbReference type="GO" id="GO:0009986">
    <property type="term" value="C:cell surface"/>
    <property type="evidence" value="ECO:0007669"/>
    <property type="project" value="TreeGrafter"/>
</dbReference>
<dbReference type="Gene3D" id="2.10.25.10">
    <property type="entry name" value="Laminin"/>
    <property type="match status" value="2"/>
</dbReference>
<dbReference type="PROSITE" id="PS01186">
    <property type="entry name" value="EGF_2"/>
    <property type="match status" value="2"/>
</dbReference>
<keyword evidence="3" id="KW-0677">Repeat</keyword>
<accession>A0AAV5TEY7</accession>
<dbReference type="Proteomes" id="UP001432027">
    <property type="component" value="Unassembled WGS sequence"/>
</dbReference>
<keyword evidence="2" id="KW-0732">Signal</keyword>
<dbReference type="PANTHER" id="PTHR45836:SF23">
    <property type="entry name" value="NEUROGENIC LOCUS NOTCH HOMOLOG PROTEIN 1"/>
    <property type="match status" value="1"/>
</dbReference>
<evidence type="ECO:0000259" key="7">
    <source>
        <dbReference type="PROSITE" id="PS50026"/>
    </source>
</evidence>
<dbReference type="SMART" id="SM00181">
    <property type="entry name" value="EGF"/>
    <property type="match status" value="2"/>
</dbReference>
<evidence type="ECO:0000256" key="1">
    <source>
        <dbReference type="ARBA" id="ARBA00022536"/>
    </source>
</evidence>
<name>A0AAV5TEY7_9BILA</name>
<dbReference type="PANTHER" id="PTHR45836">
    <property type="entry name" value="SLIT HOMOLOG"/>
    <property type="match status" value="1"/>
</dbReference>
<dbReference type="GO" id="GO:0043235">
    <property type="term" value="C:receptor complex"/>
    <property type="evidence" value="ECO:0007669"/>
    <property type="project" value="TreeGrafter"/>
</dbReference>
<keyword evidence="1 6" id="KW-0245">EGF-like domain</keyword>
<dbReference type="GO" id="GO:0005509">
    <property type="term" value="F:calcium ion binding"/>
    <property type="evidence" value="ECO:0007669"/>
    <property type="project" value="InterPro"/>
</dbReference>
<evidence type="ECO:0000256" key="3">
    <source>
        <dbReference type="ARBA" id="ARBA00022737"/>
    </source>
</evidence>
<dbReference type="EMBL" id="BTSX01000004">
    <property type="protein sequence ID" value="GMS92744.1"/>
    <property type="molecule type" value="Genomic_DNA"/>
</dbReference>
<evidence type="ECO:0000313" key="9">
    <source>
        <dbReference type="Proteomes" id="UP001432027"/>
    </source>
</evidence>
<dbReference type="GO" id="GO:0007219">
    <property type="term" value="P:Notch signaling pathway"/>
    <property type="evidence" value="ECO:0007669"/>
    <property type="project" value="TreeGrafter"/>
</dbReference>
<dbReference type="AlphaFoldDB" id="A0AAV5TEY7"/>
<dbReference type="SMART" id="SM00179">
    <property type="entry name" value="EGF_CA"/>
    <property type="match status" value="2"/>
</dbReference>
<dbReference type="InterPro" id="IPR000742">
    <property type="entry name" value="EGF"/>
</dbReference>
<feature type="domain" description="EGF-like" evidence="7">
    <location>
        <begin position="2"/>
        <end position="38"/>
    </location>
</feature>
<dbReference type="PROSITE" id="PS50026">
    <property type="entry name" value="EGF_3"/>
    <property type="match status" value="2"/>
</dbReference>
<keyword evidence="9" id="KW-1185">Reference proteome</keyword>
<keyword evidence="4 6" id="KW-1015">Disulfide bond</keyword>
<dbReference type="Pfam" id="PF23106">
    <property type="entry name" value="EGF_Teneurin"/>
    <property type="match status" value="1"/>
</dbReference>
<evidence type="ECO:0000313" key="8">
    <source>
        <dbReference type="EMBL" id="GMS92744.1"/>
    </source>
</evidence>
<proteinExistence type="predicted"/>
<evidence type="ECO:0000256" key="2">
    <source>
        <dbReference type="ARBA" id="ARBA00022729"/>
    </source>
</evidence>
<dbReference type="PROSITE" id="PS00022">
    <property type="entry name" value="EGF_1"/>
    <property type="match status" value="2"/>
</dbReference>
<sequence length="81" mass="8169">MNPSICDSTDCSRHGTCIGTKAAPTCLCSLGYSGTKCEIEAPCTNAIACSNNGICIGTVNTFSCICNPGFIGTNCAPIAGK</sequence>
<keyword evidence="5" id="KW-0325">Glycoprotein</keyword>
<gene>
    <name evidence="8" type="ORF">PENTCL1PPCAC_14919</name>
</gene>
<dbReference type="InterPro" id="IPR001881">
    <property type="entry name" value="EGF-like_Ca-bd_dom"/>
</dbReference>
<feature type="disulfide bond" evidence="6">
    <location>
        <begin position="28"/>
        <end position="37"/>
    </location>
</feature>